<keyword evidence="3" id="KW-1185">Reference proteome</keyword>
<dbReference type="EMBL" id="CAJFDH010000005">
    <property type="protein sequence ID" value="CAD5226069.1"/>
    <property type="molecule type" value="Genomic_DNA"/>
</dbReference>
<feature type="compositionally biased region" description="Polar residues" evidence="1">
    <location>
        <begin position="26"/>
        <end position="36"/>
    </location>
</feature>
<comment type="caution">
    <text evidence="2">The sequence shown here is derived from an EMBL/GenBank/DDBJ whole genome shotgun (WGS) entry which is preliminary data.</text>
</comment>
<proteinExistence type="predicted"/>
<feature type="compositionally biased region" description="Low complexity" evidence="1">
    <location>
        <begin position="130"/>
        <end position="139"/>
    </location>
</feature>
<name>A0A811LD39_9BILA</name>
<feature type="region of interest" description="Disordered" evidence="1">
    <location>
        <begin position="1"/>
        <end position="74"/>
    </location>
</feature>
<reference evidence="2" key="1">
    <citation type="submission" date="2020-09" db="EMBL/GenBank/DDBJ databases">
        <authorList>
            <person name="Kikuchi T."/>
        </authorList>
    </citation>
    <scope>NUCLEOTIDE SEQUENCE</scope>
    <source>
        <strain evidence="2">SH1</strain>
    </source>
</reference>
<dbReference type="AlphaFoldDB" id="A0A811LD39"/>
<protein>
    <submittedName>
        <fullName evidence="2">Uncharacterized protein</fullName>
    </submittedName>
</protein>
<evidence type="ECO:0000256" key="1">
    <source>
        <dbReference type="SAM" id="MobiDB-lite"/>
    </source>
</evidence>
<feature type="region of interest" description="Disordered" evidence="1">
    <location>
        <begin position="215"/>
        <end position="251"/>
    </location>
</feature>
<evidence type="ECO:0000313" key="3">
    <source>
        <dbReference type="Proteomes" id="UP000614601"/>
    </source>
</evidence>
<evidence type="ECO:0000313" key="2">
    <source>
        <dbReference type="EMBL" id="CAD5226069.1"/>
    </source>
</evidence>
<accession>A0A811LD39</accession>
<organism evidence="2 3">
    <name type="scientific">Bursaphelenchus okinawaensis</name>
    <dbReference type="NCBI Taxonomy" id="465554"/>
    <lineage>
        <taxon>Eukaryota</taxon>
        <taxon>Metazoa</taxon>
        <taxon>Ecdysozoa</taxon>
        <taxon>Nematoda</taxon>
        <taxon>Chromadorea</taxon>
        <taxon>Rhabditida</taxon>
        <taxon>Tylenchina</taxon>
        <taxon>Tylenchomorpha</taxon>
        <taxon>Aphelenchoidea</taxon>
        <taxon>Aphelenchoididae</taxon>
        <taxon>Bursaphelenchus</taxon>
    </lineage>
</organism>
<dbReference type="Proteomes" id="UP000783686">
    <property type="component" value="Unassembled WGS sequence"/>
</dbReference>
<dbReference type="EMBL" id="CAJFCW020000005">
    <property type="protein sequence ID" value="CAG9121705.1"/>
    <property type="molecule type" value="Genomic_DNA"/>
</dbReference>
<gene>
    <name evidence="2" type="ORF">BOKJ2_LOCUS11893</name>
</gene>
<feature type="region of interest" description="Disordered" evidence="1">
    <location>
        <begin position="123"/>
        <end position="188"/>
    </location>
</feature>
<dbReference type="Proteomes" id="UP000614601">
    <property type="component" value="Unassembled WGS sequence"/>
</dbReference>
<sequence length="251" mass="27283">MAPSMKPVRPAVSAGKGNIMPPTWAVQASKTNTPATFTRPVRPVPRSAGKGMLSPPNWAKTPESPKPFTSTEVPAQPTVFVRPVRPAVSAGKGNIMPPTWAVPTFTAVAPATFTRLVRPVPRSAEKGVLSPPKSTTTPESPRPSKSEEMPVQSIVFTRPVRPVPRSAGKGMLLPPTENNETDNVAKPAQDRTLQIKEEASEEPSQPRLLMKIKKRDWKAAKKAVKKEKTKQSKLKGVAKNKVQKKTRRSKA</sequence>